<evidence type="ECO:0000313" key="2">
    <source>
        <dbReference type="Proteomes" id="UP000829447"/>
    </source>
</evidence>
<reference evidence="1 2" key="1">
    <citation type="journal article" date="2022" name="bioRxiv">
        <title>An ancient truncated duplication of the anti-Mullerian hormone receptor type 2 gene is a potential conserved master sex determinant in the Pangasiidae catfish family.</title>
        <authorList>
            <person name="Wen M."/>
            <person name="Pan Q."/>
            <person name="Jouanno E."/>
            <person name="Montfort J."/>
            <person name="Zahm M."/>
            <person name="Cabau C."/>
            <person name="Klopp C."/>
            <person name="Iampietro C."/>
            <person name="Roques C."/>
            <person name="Bouchez O."/>
            <person name="Castinel A."/>
            <person name="Donnadieu C."/>
            <person name="Parrinello H."/>
            <person name="Poncet C."/>
            <person name="Belmonte E."/>
            <person name="Gautier V."/>
            <person name="Avarre J.-C."/>
            <person name="Dugue R."/>
            <person name="Gustiano R."/>
            <person name="Ha T.T.T."/>
            <person name="Campet M."/>
            <person name="Sriphairoj K."/>
            <person name="Ribolli J."/>
            <person name="de Almeida F.L."/>
            <person name="Desvignes T."/>
            <person name="Postlethwait J.H."/>
            <person name="Bucao C.F."/>
            <person name="Robinson-Rechavi M."/>
            <person name="Bobe J."/>
            <person name="Herpin A."/>
            <person name="Guiguen Y."/>
        </authorList>
    </citation>
    <scope>NUCLEOTIDE SEQUENCE [LARGE SCALE GENOMIC DNA]</scope>
    <source>
        <strain evidence="1">YG-Dec2019</strain>
    </source>
</reference>
<dbReference type="Proteomes" id="UP000829447">
    <property type="component" value="Linkage Group LG14"/>
</dbReference>
<keyword evidence="2" id="KW-1185">Reference proteome</keyword>
<name>A0ACC5X4I3_PANGG</name>
<accession>A0ACC5X4I3</accession>
<protein>
    <submittedName>
        <fullName evidence="1">Uncharacterized protein</fullName>
    </submittedName>
</protein>
<gene>
    <name evidence="1" type="ORF">PGIGA_G00057500</name>
</gene>
<comment type="caution">
    <text evidence="1">The sequence shown here is derived from an EMBL/GenBank/DDBJ whole genome shotgun (WGS) entry which is preliminary data.</text>
</comment>
<organism evidence="1 2">
    <name type="scientific">Pangasianodon gigas</name>
    <name type="common">Mekong giant catfish</name>
    <name type="synonym">Pangasius gigas</name>
    <dbReference type="NCBI Taxonomy" id="30993"/>
    <lineage>
        <taxon>Eukaryota</taxon>
        <taxon>Metazoa</taxon>
        <taxon>Chordata</taxon>
        <taxon>Craniata</taxon>
        <taxon>Vertebrata</taxon>
        <taxon>Euteleostomi</taxon>
        <taxon>Actinopterygii</taxon>
        <taxon>Neopterygii</taxon>
        <taxon>Teleostei</taxon>
        <taxon>Ostariophysi</taxon>
        <taxon>Siluriformes</taxon>
        <taxon>Pangasiidae</taxon>
        <taxon>Pangasianodon</taxon>
    </lineage>
</organism>
<sequence>MELDLRTVLIFLLGVICSTIIFSTVSCFVIICNRCRTTDAKQKENIILEAVKSEHDQSDEDRADEQAPLQVQTPAEVSTNTSALNSGKILGKEQTEGAGEVKEDDYASINYSLLQKKADGDLKPQKVESDYAEIQLKKQSEGEEVETMQDGVKPDEMKQHEVKQDRVDQGLEGGMESQKQVELEEVQV</sequence>
<dbReference type="EMBL" id="CM040467">
    <property type="protein sequence ID" value="MCI4386030.1"/>
    <property type="molecule type" value="Genomic_DNA"/>
</dbReference>
<proteinExistence type="predicted"/>
<evidence type="ECO:0000313" key="1">
    <source>
        <dbReference type="EMBL" id="MCI4386030.1"/>
    </source>
</evidence>